<dbReference type="Proteomes" id="UP000077519">
    <property type="component" value="Unassembled WGS sequence"/>
</dbReference>
<reference evidence="1 2" key="1">
    <citation type="submission" date="2016-03" db="EMBL/GenBank/DDBJ databases">
        <title>Genome sequence of Rhodococcus kyotonensis KB10.</title>
        <authorList>
            <person name="Jeong H."/>
            <person name="Hong C.E."/>
            <person name="Jo S.H."/>
            <person name="Park J.M."/>
        </authorList>
    </citation>
    <scope>NUCLEOTIDE SEQUENCE [LARGE SCALE GENOMIC DNA]</scope>
    <source>
        <strain evidence="1 2">KB10</strain>
    </source>
</reference>
<organism evidence="1 2">
    <name type="scientific">Rhodococcoides kyotonense</name>
    <dbReference type="NCBI Taxonomy" id="398843"/>
    <lineage>
        <taxon>Bacteria</taxon>
        <taxon>Bacillati</taxon>
        <taxon>Actinomycetota</taxon>
        <taxon>Actinomycetes</taxon>
        <taxon>Mycobacteriales</taxon>
        <taxon>Nocardiaceae</taxon>
        <taxon>Rhodococcoides</taxon>
    </lineage>
</organism>
<dbReference type="Gene3D" id="3.40.50.720">
    <property type="entry name" value="NAD(P)-binding Rossmann-like Domain"/>
    <property type="match status" value="1"/>
</dbReference>
<sequence>MSIGALVRRPKLRVGAFVLRDGSIRLGLNPDRSYVLTALPTVPPDVVLDVLSRLDGKASRANIVWYAGTRGMSAPTTSTLLAELAEFGLLVDCATTPEPRVSTLHIVGRGPLADAVQHGLTASTIAVTRSSNPPRRLLRYDEGHWQNDLVVLADDLVADPQTITALAATRTPHLQIRLRDGVGIVGPFVLPGVSTCLRCLELTRSALDPQWPYVSAQLLGRTGDASGPTVLATAAFALAQIDACTKRDSTPMIDTTLEIDLASNRTTTRRWSRHPRCDCAHE</sequence>
<protein>
    <recommendedName>
        <fullName evidence="3">Bacteriocin biosynthesis cyclodehydratase domain-containing protein</fullName>
    </recommendedName>
</protein>
<keyword evidence="2" id="KW-1185">Reference proteome</keyword>
<comment type="caution">
    <text evidence="1">The sequence shown here is derived from an EMBL/GenBank/DDBJ whole genome shotgun (WGS) entry which is preliminary data.</text>
</comment>
<dbReference type="AlphaFoldDB" id="A0A177YN58"/>
<evidence type="ECO:0000313" key="1">
    <source>
        <dbReference type="EMBL" id="OAK56670.1"/>
    </source>
</evidence>
<evidence type="ECO:0008006" key="3">
    <source>
        <dbReference type="Google" id="ProtNLM"/>
    </source>
</evidence>
<evidence type="ECO:0000313" key="2">
    <source>
        <dbReference type="Proteomes" id="UP000077519"/>
    </source>
</evidence>
<dbReference type="EMBL" id="LVHI01000003">
    <property type="protein sequence ID" value="OAK56670.1"/>
    <property type="molecule type" value="Genomic_DNA"/>
</dbReference>
<accession>A0A177YN58</accession>
<name>A0A177YN58_9NOCA</name>
<proteinExistence type="predicted"/>
<gene>
    <name evidence="1" type="ORF">A3K89_15480</name>
</gene>
<dbReference type="RefSeq" id="WP_068421408.1">
    <property type="nucleotide sequence ID" value="NZ_LVHI01000003.1"/>
</dbReference>